<name>A0AAU9JYT9_9CILI</name>
<sequence>MKRMHPLIYNLEDYTQCLEKIYNPDVIKSQSNYSDLQENFLDIMNSSHPYDFEKSPQLPRNFNSQENHFRSRAIFSFSAKAREERARRMGRDKKGNLNFIVQKMNEELSFMLSNHREVLSILIDSQPSIENFRNRDTGLQLYRNNSKNIARRNEMTKHFASVLI</sequence>
<dbReference type="AlphaFoldDB" id="A0AAU9JYT9"/>
<evidence type="ECO:0000313" key="2">
    <source>
        <dbReference type="Proteomes" id="UP001162131"/>
    </source>
</evidence>
<proteinExistence type="predicted"/>
<gene>
    <name evidence="1" type="ORF">BSTOLATCC_MIC49361</name>
</gene>
<protein>
    <submittedName>
        <fullName evidence="1">Uncharacterized protein</fullName>
    </submittedName>
</protein>
<dbReference type="EMBL" id="CAJZBQ010000048">
    <property type="protein sequence ID" value="CAG9329741.1"/>
    <property type="molecule type" value="Genomic_DNA"/>
</dbReference>
<accession>A0AAU9JYT9</accession>
<reference evidence="1" key="1">
    <citation type="submission" date="2021-09" db="EMBL/GenBank/DDBJ databases">
        <authorList>
            <consortium name="AG Swart"/>
            <person name="Singh M."/>
            <person name="Singh A."/>
            <person name="Seah K."/>
            <person name="Emmerich C."/>
        </authorList>
    </citation>
    <scope>NUCLEOTIDE SEQUENCE</scope>
    <source>
        <strain evidence="1">ATCC30299</strain>
    </source>
</reference>
<comment type="caution">
    <text evidence="1">The sequence shown here is derived from an EMBL/GenBank/DDBJ whole genome shotgun (WGS) entry which is preliminary data.</text>
</comment>
<keyword evidence="2" id="KW-1185">Reference proteome</keyword>
<organism evidence="1 2">
    <name type="scientific">Blepharisma stoltei</name>
    <dbReference type="NCBI Taxonomy" id="1481888"/>
    <lineage>
        <taxon>Eukaryota</taxon>
        <taxon>Sar</taxon>
        <taxon>Alveolata</taxon>
        <taxon>Ciliophora</taxon>
        <taxon>Postciliodesmatophora</taxon>
        <taxon>Heterotrichea</taxon>
        <taxon>Heterotrichida</taxon>
        <taxon>Blepharismidae</taxon>
        <taxon>Blepharisma</taxon>
    </lineage>
</organism>
<evidence type="ECO:0000313" key="1">
    <source>
        <dbReference type="EMBL" id="CAG9329741.1"/>
    </source>
</evidence>
<dbReference type="Proteomes" id="UP001162131">
    <property type="component" value="Unassembled WGS sequence"/>
</dbReference>